<dbReference type="InterPro" id="IPR023631">
    <property type="entry name" value="Amidase_dom"/>
</dbReference>
<feature type="region of interest" description="Disordered" evidence="1">
    <location>
        <begin position="161"/>
        <end position="181"/>
    </location>
</feature>
<dbReference type="Pfam" id="PF01425">
    <property type="entry name" value="Amidase"/>
    <property type="match status" value="1"/>
</dbReference>
<name>A0ABV6JMY4_9PROT</name>
<evidence type="ECO:0000313" key="4">
    <source>
        <dbReference type="Proteomes" id="UP001589865"/>
    </source>
</evidence>
<reference evidence="3 4" key="1">
    <citation type="submission" date="2024-09" db="EMBL/GenBank/DDBJ databases">
        <authorList>
            <person name="Sun Q."/>
            <person name="Mori K."/>
        </authorList>
    </citation>
    <scope>NUCLEOTIDE SEQUENCE [LARGE SCALE GENOMIC DNA]</scope>
    <source>
        <strain evidence="3 4">TBRC 5777</strain>
    </source>
</reference>
<dbReference type="RefSeq" id="WP_377042767.1">
    <property type="nucleotide sequence ID" value="NZ_JBHLUN010000002.1"/>
</dbReference>
<dbReference type="EMBL" id="JBHLUN010000002">
    <property type="protein sequence ID" value="MFC0407076.1"/>
    <property type="molecule type" value="Genomic_DNA"/>
</dbReference>
<sequence>MSQTSASEAAEWAVPPLPADIVPRRIAYAPEEGLSRSFSGAVAAFRAGTDTPTAFLERCLTAMVQHEPSVRAFVRHDLAAARAAAAAATLRWAAGTPLSPIDGMPVAIKDMIETADFPTEMNSPIYQGWHSRRDAAAVLALRQAGAVVLGKTVTTEFAVGNSGPTRNPYDTARTPGGSSSGSAAAVGAGMVSLALGTQTQASTIRPAGYCGAWGFKPSHDALNTGGVTPLALSQDHLGIIAASRADAWAGAMAIAAGVGGNAPHPGLQGPVEAPAPRRPEVLVRLDMQGWAETPPDSRAAFESALARIATAGVRILDRHADTEVAALEAELADANDYSYDILAWEARWPLRTYVAGHGTAMVGGRIQHLLRHAAAMDAAAYERALNRRAELRVKVEALRARADGFLALSSSGPAIRDHAFTGSRSYPLPWTMVAAPAFSMPLLASEELPLGLQLCGFREHDASLCAIAGWIEDLLTAPESQEI</sequence>
<dbReference type="InterPro" id="IPR036928">
    <property type="entry name" value="AS_sf"/>
</dbReference>
<dbReference type="InterPro" id="IPR000120">
    <property type="entry name" value="Amidase"/>
</dbReference>
<feature type="domain" description="Amidase" evidence="2">
    <location>
        <begin position="56"/>
        <end position="465"/>
    </location>
</feature>
<gene>
    <name evidence="3" type="ORF">ACFFGY_02365</name>
</gene>
<dbReference type="Proteomes" id="UP001589865">
    <property type="component" value="Unassembled WGS sequence"/>
</dbReference>
<comment type="caution">
    <text evidence="3">The sequence shown here is derived from an EMBL/GenBank/DDBJ whole genome shotgun (WGS) entry which is preliminary data.</text>
</comment>
<keyword evidence="4" id="KW-1185">Reference proteome</keyword>
<evidence type="ECO:0000256" key="1">
    <source>
        <dbReference type="SAM" id="MobiDB-lite"/>
    </source>
</evidence>
<dbReference type="SUPFAM" id="SSF75304">
    <property type="entry name" value="Amidase signature (AS) enzymes"/>
    <property type="match status" value="1"/>
</dbReference>
<protein>
    <submittedName>
        <fullName evidence="3">Amidase family protein</fullName>
    </submittedName>
</protein>
<dbReference type="Gene3D" id="3.90.1300.10">
    <property type="entry name" value="Amidase signature (AS) domain"/>
    <property type="match status" value="1"/>
</dbReference>
<proteinExistence type="predicted"/>
<evidence type="ECO:0000259" key="2">
    <source>
        <dbReference type="Pfam" id="PF01425"/>
    </source>
</evidence>
<dbReference type="PANTHER" id="PTHR11895:SF151">
    <property type="entry name" value="GLUTAMYL-TRNA(GLN) AMIDOTRANSFERASE SUBUNIT A"/>
    <property type="match status" value="1"/>
</dbReference>
<accession>A0ABV6JMY4</accession>
<dbReference type="PANTHER" id="PTHR11895">
    <property type="entry name" value="TRANSAMIDASE"/>
    <property type="match status" value="1"/>
</dbReference>
<organism evidence="3 4">
    <name type="scientific">Roseomonas elaeocarpi</name>
    <dbReference type="NCBI Taxonomy" id="907779"/>
    <lineage>
        <taxon>Bacteria</taxon>
        <taxon>Pseudomonadati</taxon>
        <taxon>Pseudomonadota</taxon>
        <taxon>Alphaproteobacteria</taxon>
        <taxon>Acetobacterales</taxon>
        <taxon>Roseomonadaceae</taxon>
        <taxon>Roseomonas</taxon>
    </lineage>
</organism>
<evidence type="ECO:0000313" key="3">
    <source>
        <dbReference type="EMBL" id="MFC0407076.1"/>
    </source>
</evidence>